<dbReference type="Proteomes" id="UP000026913">
    <property type="component" value="Plasmid unnamed"/>
</dbReference>
<sequence length="58" mass="6145">MFTVQSVCGPLKSWVAQGSQIGIDLEEGNEGLAVDSIGLVRIFRSGVPKVLARFAPSI</sequence>
<organism evidence="1 2">
    <name type="scientific">Pseudomonas mandelii JR-1</name>
    <dbReference type="NCBI Taxonomy" id="1147786"/>
    <lineage>
        <taxon>Bacteria</taxon>
        <taxon>Pseudomonadati</taxon>
        <taxon>Pseudomonadota</taxon>
        <taxon>Gammaproteobacteria</taxon>
        <taxon>Pseudomonadales</taxon>
        <taxon>Pseudomonadaceae</taxon>
        <taxon>Pseudomonas</taxon>
    </lineage>
</organism>
<geneLocation type="plasmid" evidence="2"/>
<evidence type="ECO:0000313" key="2">
    <source>
        <dbReference type="Proteomes" id="UP000026913"/>
    </source>
</evidence>
<reference evidence="1 2" key="1">
    <citation type="journal article" date="2012" name="J. Bacteriol.">
        <title>Genome sequence of cold-adapted Pseudomonas mandelii strain JR-1.</title>
        <authorList>
            <person name="Jang S.H."/>
            <person name="Kim J."/>
            <person name="Kim J."/>
            <person name="Hong S."/>
            <person name="Lee C."/>
        </authorList>
    </citation>
    <scope>NUCLEOTIDE SEQUENCE [LARGE SCALE GENOMIC DNA]</scope>
    <source>
        <strain evidence="1 2">JR-1</strain>
        <plasmid evidence="2">Plasmid</plasmid>
    </source>
</reference>
<dbReference type="KEGG" id="pman:OU5_P0416"/>
<gene>
    <name evidence="1" type="ORF">OU5_P0416</name>
</gene>
<evidence type="ECO:0000313" key="1">
    <source>
        <dbReference type="EMBL" id="AHZ73668.1"/>
    </source>
</evidence>
<keyword evidence="1" id="KW-0614">Plasmid</keyword>
<dbReference type="AlphaFoldDB" id="A0A024EMU3"/>
<dbReference type="HOGENOM" id="CLU_2975918_0_0_6"/>
<accession>A0A024EMU3</accession>
<protein>
    <submittedName>
        <fullName evidence="1">Uncharacterized protein</fullName>
    </submittedName>
</protein>
<name>A0A024EMU3_9PSED</name>
<dbReference type="EMBL" id="CP005961">
    <property type="protein sequence ID" value="AHZ73668.1"/>
    <property type="molecule type" value="Genomic_DNA"/>
</dbReference>
<proteinExistence type="predicted"/>